<dbReference type="Proteomes" id="UP000002489">
    <property type="component" value="Unassembled WGS sequence"/>
</dbReference>
<organism evidence="1 2">
    <name type="scientific">Fusarium oxysporum (strain Fo5176)</name>
    <name type="common">Fusarium vascular wilt</name>
    <dbReference type="NCBI Taxonomy" id="660025"/>
    <lineage>
        <taxon>Eukaryota</taxon>
        <taxon>Fungi</taxon>
        <taxon>Dikarya</taxon>
        <taxon>Ascomycota</taxon>
        <taxon>Pezizomycotina</taxon>
        <taxon>Sordariomycetes</taxon>
        <taxon>Hypocreomycetidae</taxon>
        <taxon>Hypocreales</taxon>
        <taxon>Nectriaceae</taxon>
        <taxon>Fusarium</taxon>
        <taxon>Fusarium oxysporum species complex</taxon>
    </lineage>
</organism>
<name>A0A0D2YHY4_FUSOF</name>
<accession>A0A0D2YHY4</accession>
<proteinExistence type="predicted"/>
<dbReference type="EnsemblFungi" id="FOXG_15930T0">
    <property type="protein sequence ID" value="FOXG_15930P0"/>
    <property type="gene ID" value="FOXG_15930"/>
</dbReference>
<reference evidence="2" key="1">
    <citation type="journal article" date="2012" name="Mol. Plant Microbe Interact.">
        <title>A highly conserved effector in Fusarium oxysporum is required for full virulence on Arabidopsis.</title>
        <authorList>
            <person name="Thatcher L.F."/>
            <person name="Gardiner D.M."/>
            <person name="Kazan K."/>
            <person name="Manners J."/>
        </authorList>
    </citation>
    <scope>NUCLEOTIDE SEQUENCE [LARGE SCALE GENOMIC DNA]</scope>
    <source>
        <strain evidence="2">Fo5176</strain>
    </source>
</reference>
<evidence type="ECO:0000313" key="2">
    <source>
        <dbReference type="Proteomes" id="UP000002489"/>
    </source>
</evidence>
<evidence type="ECO:0000313" key="1">
    <source>
        <dbReference type="EnsemblFungi" id="FOXG_15930P0"/>
    </source>
</evidence>
<dbReference type="STRING" id="426428.A0A0D2YHY4"/>
<reference evidence="1" key="2">
    <citation type="submission" date="2025-08" db="UniProtKB">
        <authorList>
            <consortium name="EnsemblFungi"/>
        </authorList>
    </citation>
    <scope>IDENTIFICATION</scope>
    <source>
        <strain evidence="1">4287 / CBS 123668 / FGSC 9935 / NRRL 34936</strain>
    </source>
</reference>
<dbReference type="AlphaFoldDB" id="A0A0D2YHY4"/>
<sequence>MMLGQGDDSTIPVPAIFMFIPGMPIVVNKNTYQGLKLVNSASYTAQHVILNKAHPGYQINADTVLYFGLPAGILLGSETTRDFRFIGTDYKVQGRTLDLVALELQGTRTTNINGQAVPSQCDPYSLYVQLSRCRTLDSIMLLSRAQEHDLIGNTVPAEMA</sequence>
<protein>
    <submittedName>
        <fullName evidence="1">Uncharacterized protein</fullName>
    </submittedName>
</protein>